<protein>
    <recommendedName>
        <fullName evidence="9">Chorein N-terminal domain-containing protein</fullName>
    </recommendedName>
</protein>
<evidence type="ECO:0000256" key="4">
    <source>
        <dbReference type="SAM" id="MobiDB-lite"/>
    </source>
</evidence>
<dbReference type="Pfam" id="PF12624">
    <property type="entry name" value="VPS13_N"/>
    <property type="match status" value="1"/>
</dbReference>
<gene>
    <name evidence="7" type="ORF">ABL78_3424</name>
</gene>
<dbReference type="PANTHER" id="PTHR16166">
    <property type="entry name" value="VACUOLAR PROTEIN SORTING-ASSOCIATED PROTEIN VPS13"/>
    <property type="match status" value="1"/>
</dbReference>
<dbReference type="OMA" id="HINWYEF"/>
<feature type="region of interest" description="Disordered" evidence="4">
    <location>
        <begin position="4639"/>
        <end position="4698"/>
    </location>
</feature>
<feature type="compositionally biased region" description="Basic and acidic residues" evidence="4">
    <location>
        <begin position="4639"/>
        <end position="4658"/>
    </location>
</feature>
<name>A0A0N1PDL3_LEPSE</name>
<comment type="similarity">
    <text evidence="1">Belongs to the VPS13 family.</text>
</comment>
<feature type="compositionally biased region" description="Polar residues" evidence="4">
    <location>
        <begin position="2030"/>
        <end position="2044"/>
    </location>
</feature>
<feature type="region of interest" description="Disordered" evidence="4">
    <location>
        <begin position="1134"/>
        <end position="1153"/>
    </location>
</feature>
<feature type="region of interest" description="Disordered" evidence="4">
    <location>
        <begin position="2029"/>
        <end position="2058"/>
    </location>
</feature>
<dbReference type="GO" id="GO:0045053">
    <property type="term" value="P:protein retention in Golgi apparatus"/>
    <property type="evidence" value="ECO:0007669"/>
    <property type="project" value="TreeGrafter"/>
</dbReference>
<feature type="domain" description="Chorein N-terminal" evidence="5">
    <location>
        <begin position="1"/>
        <end position="173"/>
    </location>
</feature>
<reference evidence="7 8" key="1">
    <citation type="journal article" date="2015" name="PLoS Pathog.">
        <title>Leptomonas seymouri: Adaptations to the Dixenous Life Cycle Analyzed by Genome Sequencing, Transcriptome Profiling and Co-infection with Leishmania donovani.</title>
        <authorList>
            <person name="Kraeva N."/>
            <person name="Butenko A."/>
            <person name="Hlavacova J."/>
            <person name="Kostygov A."/>
            <person name="Myskova J."/>
            <person name="Grybchuk D."/>
            <person name="Lestinova T."/>
            <person name="Votypka J."/>
            <person name="Volf P."/>
            <person name="Opperdoes F."/>
            <person name="Flegontov P."/>
            <person name="Lukes J."/>
            <person name="Yurchenko V."/>
        </authorList>
    </citation>
    <scope>NUCLEOTIDE SEQUENCE [LARGE SCALE GENOMIC DNA]</scope>
    <source>
        <strain evidence="7 8">ATCC 30220</strain>
    </source>
</reference>
<keyword evidence="3" id="KW-0445">Lipid transport</keyword>
<feature type="region of interest" description="Disordered" evidence="4">
    <location>
        <begin position="505"/>
        <end position="534"/>
    </location>
</feature>
<evidence type="ECO:0000313" key="7">
    <source>
        <dbReference type="EMBL" id="KPI87475.1"/>
    </source>
</evidence>
<dbReference type="OrthoDB" id="272810at2759"/>
<dbReference type="InterPro" id="IPR009543">
    <property type="entry name" value="VPS13_VAB"/>
</dbReference>
<dbReference type="GO" id="GO:0006869">
    <property type="term" value="P:lipid transport"/>
    <property type="evidence" value="ECO:0007669"/>
    <property type="project" value="UniProtKB-KW"/>
</dbReference>
<evidence type="ECO:0000259" key="5">
    <source>
        <dbReference type="Pfam" id="PF12624"/>
    </source>
</evidence>
<organism evidence="7 8">
    <name type="scientific">Leptomonas seymouri</name>
    <dbReference type="NCBI Taxonomy" id="5684"/>
    <lineage>
        <taxon>Eukaryota</taxon>
        <taxon>Discoba</taxon>
        <taxon>Euglenozoa</taxon>
        <taxon>Kinetoplastea</taxon>
        <taxon>Metakinetoplastina</taxon>
        <taxon>Trypanosomatida</taxon>
        <taxon>Trypanosomatidae</taxon>
        <taxon>Leishmaniinae</taxon>
        <taxon>Leptomonas</taxon>
    </lineage>
</organism>
<evidence type="ECO:0008006" key="9">
    <source>
        <dbReference type="Google" id="ProtNLM"/>
    </source>
</evidence>
<sequence>MFDKFVADLLTTYLGEYFDNIDREQVKVSVWNGRVHLRELKVRRDALRFLDVPICVLMGTIEELTVVIPWTHLRSEPVVLQIRNARLILADKETALYDVDQEKLEERLRKARELKASDEALLATFKGAQRTQQKQSSAPSAEASTEGDDSNFAARLKAGILNNIRVEVERLCVHYTSHLACATCTHEDDVDTTATANEASSHCSNSSPHHDAPSPASTDKMQRQVSLSFQIQEVKTCGCNEHFEPAFVAPGEHLCRQRVAFRGLAVSLRTGAEKATEVPLIHPFNISLELAYQPVVTDPTTPQYMLALRMDESCACVLTSESCTTCYNLLHHLRCVRARQVLRRLRPIGVRPTAKPQLWWRYVIDAVRQQLRNVKTSSLASAHKLTPFSWLTYTTTKTKRDRYMGLYLRRQRVALGATRWLEPLHVQEDAEMANLEEELSIEMMKLAKRLAMERATVERIEYEKLVRQKKASSAAYPPASSLPAKSTTEFSAAVESSPASGSTSGWFSFWRSSPQPTQSSGGGNVDTKGAPADGLDDTARAELRELVQLMTAEKWTDAQRAIIAQEFGMSAEEARVIAQSGTTNTGFGSDSGSSSTAVVSGVESLSTLWSGADTRHGAHAAPAWILFASAVSVSLELRSCAAEARALHEPSPTATPPTQDTLAKLVLGKLQGGAEWSSGAADAALPHAYYWGCVELFIIAAAKLDKETQQQQEEQVLVKLQQPEAACATNTPAGAHASTSQFAAHTSTSDAALKRTREIPPLEACWTTLPDECRRGAAWQFDWTQRSPQQLASRTAAVHRVSIRLAPLHLVVDAVPLRNLASFFFTVMWPTAVTAQSHVSASPATSDLTRSATSVNVAAQPATSSSTPTESFLTSLLMPTSPNLTHVEQRCATDAEARLLILRRKVERQYSIEWNVLMDAVTVSLSEIPEVQGCELTIKNLVMHNDAVHRLQRQARLHSESSKKEAVENVAAPPAVFGSEVADWFDYTHVEAEATSLNVFVASTSAAGIEQHRRETASTALPVVRRLIFAETPITMEVERSLLGRCCPEKPLYKLRVSARSTVQLSWSRSSLSALTTLCSTLRDLVASVGEALVRRGSASSTSTTTTELSSSETFHVDVVPHLTGKALWRNTGQTARDSVENQEGASDNLNNPDVHYRQMHPFSASRLAATTGTSASTRRTTSAKRRVSIRSGVCVLYHPQRPSFPAEYYSLQRDCVRIRRTETKGADDSFSAYFLHLYVLQGGANQEDVFTDAYDAAERLLVDTVGVPQALLQNAVWLESAVDAWIANTAREHEAHASEKSSDFASTASDLPSTTQVLQALALVLKKTHVVPCRYVAFQCADANEAQLMEEALLRCCVAPSTPPLELTPAVKAQYNAVVDAPRLRKQLLWSAQLDFSSLQMTCEGREPAACCDVLPQSPSNFETSPRSARRDAVLVITPLSLRVDRYAEKQRFELAAPNTMEMYSCIPRSESSSSTNNAQDTSAKQLLLRIAPSAALSSQPPPSSSATSAAPLFLRFVAYYRPQPLPSMKRCGIHVGPASTVKVHVGPAMFEWAEAWWDSVRLLANHLFSEEVIVGYPWWAPSPTEPFEKPREIATAWCSEEDYGGNTPSMMVDLISAAVEVEVELPSSRDTISTEMQPLCVPQACSAFRLAARDASLQWRLTEALNQVHVDVANPSMQWRREALTNGTDSSEVWVTVMSSQAVVAVAGSSSLSGGAGLSLDWKLHKPPPMLSASDWLCCGNSSNNNAFSGNDEERLARPSIGFRDRQELAVELCCLTLLYWHPLLLSLIQSFQDGVLSRAITLVKREPCWFHDGVLYCPPLAWPHSSVPPTTEISWDRLCKSVALRHVVLHLPEDVNWMEKAGGGAPIACACEIALGALTYSDCLFAEPATAPIVSSITSPPRQSTSSGSTVPIASTQRSGWASVKQVHSISLHEMSFQRHHSSAALSTAFAASFPSWAITLTFPVYQTSSLWKAKETWQKIFNVRLRSPTGGEPDKPAGGKATWEGTAADLQYALDSIHANYAAGSSAGTDVSTQRQQQPAQGAEVDAMDKGRVDTSPASLLKPVVETTTWELDVESCFEARLISMVSRISSCSAELAGARAVMGHSPAGELSCSLDARHLVFGSGAQPSSSNEASQADAGSGVVPLLRFPAVSPSASFLSAPALLRMQYGWRWLANSTTERALYATLDAPRGASVTADCLAVGRAQSILQCPSLRRIVGRYTAPVASGGPAAEAQAIKSWQTATVKLQLAQLDFQLPCFASCGRGHTSTFSPGNLQLCATFSDVLIRLCKKATGWRGVLRMGHLVRCVLCDHRDVAAPLAIPLLLEQPSEWTQPIESSLRTSWRAQPSPLPTTQRAQTMDASTPAQQSVMDELFGGLPSVVSTAPPPGTSMTNTELEARVVPSSAPSVSTFLSQPGVQEPPLAPMSVPSTENFFVAQLTRNSAKSTFTAALNPLWLLTPSMSRLSLLLSGLCQQMYGISAIFRQTETSSPSLPSPMTTALGGAVAGDVRVGAVSVFILQEEVTVGALDWTARQVEDAVKQALRSEALLVAIEATLFQWDSELAEKCNRNFQTILHLHNTSACALRGLQQCAVLLERFNADVTRQLKLSGGDAPLVEWKLSLDPLQLSLMQLHYTALLRVALQQTSLLAELINSASTASHTSMSAAKPGEEARRRLRLQLASLSLRVEEDGEGTGSAARAGALTAVYVKLKELDVSYYSGKGSVSVVEQKGGNAGGQLRFAVSLHSCLVGKEGAIPTFSLAALSSPSHTDVSSTHSAPSCELRVTEDSATKAKSGVVRVRQVTVTVEAVPVMAWVDLLYAPYLQVVVPNYQTSKELVMQRDLWLTEDLVLTKRAPLRAINKSYSLLYLYGNGHTIYLNAARRGQLIFLDEGMTLRIMHATVHMLAESIEAYVSAGNGSYVVLDRETCKVERPLDSAAEAQQASDDPLLFAGQEDKQLKSLPSQERSSIGKWTEFEGDMEVEVRIPEPRTAFAVSPASPTLTAEPDAAVTANPAITGAQRTLVLYSDMHLSLINVASSIQDISEVSGFFALAHAGARTEFVTPQGVTVHTADLITDWATTVQYTEEKGYAEGGGEDFSADSHANSSRTRPLFVPRCVQHLRNVRLDASSGIEMRVHYSDVFFVLRSARHAQAVFAKWKDAMRRDVWSSLSALPQSWDVEEVEDNQVKEMLMQKRSPATLCSRTTSNFAAAAPPAGAVTRTCFDVRIPYMSFIAVDDSKSTDIPLFCLYVNEIRTPSVVVESPHVAAELQFTLQLDYYGIAKSQWAPVLDPLKFNLALSWRQNTNILDVYNRQGFVRLAVQTGSVKLFVTLELLRNLRQLQLLRAKFEEVGLETFKGAASATRASTSATTEESPSTSSSPFHAFSLLQTTGLEITARLPQCVPNALFGSKEGSSASRVLESGEPWAFNLPRLQGKELPREQQKILVQQHITCSRNAPTVDEPRGAVVSVASVGIQRVPLSTSGPLQRYIVADVSVPLQQAGRKNIHLHSTIRFQNKLSVDIVQVAMNERGTYDTLGVVPAGAATYVSVGVLRRRVCLALSKHAVAASKHPQSYALHPDSLVALGVSYDALPSLVKHTFLCVSAAASSGETGVAAAARHARLAKGKGFDIYSGETGKSYFLMQVQAAAKQPLDVRRYPALAPLRAVTVVAEAAVTIHNAVGLPLTLTLLTRRVLPGVRMGLLDTAPDTAVYTVVHTTTLNANASYGATEMDPLDGVWVSVALQQPNGNALLQWSSQMMESRGGTTENGGATAYYPPVCVYWPGERARRDGQLVLVDPATGATLVLYIKYTKRLVTLYCPYWIINETQLPLQFADTSSPHAGVTDRCGKPIAGLGGRTVRSATVAPWDEATEVRQSNALLGVDEPNPCAHVHLYNSLRSESCSRNKSNASDNGLFVRAWEADSSDSSEPARFSDWSQEALSIHETAEAQVVTCASRRIRGKLLVLSCCVELGTQTSLHAYSDTHVIYIRPRWVLMNKSPYTLCFSHSLPAGVRRGESDAALVRVNAFSEAIVTSIVAAAAVDQNGRPNPPLFFTISDDAQHNIQKCHWSSSVSINVVHEHSINLVHHSLIPLGEYWPQNSAEMSQRGKSAAPELPDSLPPLHPEDIKELNGELFVDREETKVLTTTVYAYKGCMMCVEVDEAPQPPIVVENRTLYTVCFQQRGGRRVSTVFPRCRKAWTWDATPSDSSTPAVLELWLVREPDAPISVGGGATGASHVRGSPAARASCVLNFDPQLIDQQRNSNGFQQEIDVEDPAHGTSTLLFVRVRGVHGMSYAVSITTEPTIDAYRTLPYPQLSLSLQVENVLALLCSEDEQNVLLCAIESLSFSFAQGVRRGRGGARSSGTAANVEGTGTDVQCLQLRFSSLQVDDERPAAKERVVAQLVDDRESGFIIERKLLRTTPVLCYSTVAVRLVPVELHIEDGFITAMMGYQEVIRNTWDSAWPMSKPEKRPTALSRVAGISCPPWKSELITALTQARHAYAELEDNSANSSNCGGGIAAHGSHSRHLSASLWSRLVAIEQLYVDPILVSLSLYRSPGAADDPLWKAAGAASLLIGSTQDARLQWDAVQRRRVCDTIWHLFFVHRDAYVEQMKKQYMSLVNVMGLGTMRNFVSDLLSAYSDDPRSRRDGSGSESRAAERRQKPRVPLRRNPKFRLDQPQSKRACGPCPGGAATVNHGHSSATARSLDAEAEAEPVCATAVWLQQVENRQVAVNAQQTVTISELARSYPWSAFISVAQAAELRAFGGLALARSIADMEATPRYTQTASDGTGRRRVSAQEIVVGVKRRAGAAHVHCTRCVELEALRLKCMREGAATPLPHPIRDGFITWEEFAHHINWYEFVDMCSDDEVCTYASLVRAGAHEASSNVCIITLN</sequence>
<evidence type="ECO:0000259" key="6">
    <source>
        <dbReference type="Pfam" id="PF25036"/>
    </source>
</evidence>
<feature type="region of interest" description="Disordered" evidence="4">
    <location>
        <begin position="195"/>
        <end position="223"/>
    </location>
</feature>
<evidence type="ECO:0000256" key="2">
    <source>
        <dbReference type="ARBA" id="ARBA00022448"/>
    </source>
</evidence>
<accession>A0A0N1PDL3</accession>
<keyword evidence="8" id="KW-1185">Reference proteome</keyword>
<feature type="domain" description="Vacuolar protein sorting-associated protein 13 VPS13 adaptor binding" evidence="6">
    <location>
        <begin position="3808"/>
        <end position="4182"/>
    </location>
</feature>
<dbReference type="PANTHER" id="PTHR16166:SF93">
    <property type="entry name" value="INTERMEMBRANE LIPID TRANSFER PROTEIN VPS13"/>
    <property type="match status" value="1"/>
</dbReference>
<dbReference type="GO" id="GO:0006623">
    <property type="term" value="P:protein targeting to vacuole"/>
    <property type="evidence" value="ECO:0007669"/>
    <property type="project" value="TreeGrafter"/>
</dbReference>
<dbReference type="VEuPathDB" id="TriTrypDB:Lsey_0086_0010"/>
<feature type="compositionally biased region" description="Polar residues" evidence="4">
    <location>
        <begin position="129"/>
        <end position="143"/>
    </location>
</feature>
<feature type="compositionally biased region" description="Polar residues" evidence="4">
    <location>
        <begin position="1134"/>
        <end position="1152"/>
    </location>
</feature>
<keyword evidence="2" id="KW-0813">Transport</keyword>
<comment type="caution">
    <text evidence="7">The sequence shown here is derived from an EMBL/GenBank/DDBJ whole genome shotgun (WGS) entry which is preliminary data.</text>
</comment>
<evidence type="ECO:0000256" key="1">
    <source>
        <dbReference type="ARBA" id="ARBA00006545"/>
    </source>
</evidence>
<evidence type="ECO:0000256" key="3">
    <source>
        <dbReference type="ARBA" id="ARBA00023055"/>
    </source>
</evidence>
<evidence type="ECO:0000313" key="8">
    <source>
        <dbReference type="Proteomes" id="UP000038009"/>
    </source>
</evidence>
<dbReference type="InterPro" id="IPR026847">
    <property type="entry name" value="VPS13"/>
</dbReference>
<dbReference type="EMBL" id="LJSK01000086">
    <property type="protein sequence ID" value="KPI87475.1"/>
    <property type="molecule type" value="Genomic_DNA"/>
</dbReference>
<feature type="region of interest" description="Disordered" evidence="4">
    <location>
        <begin position="3362"/>
        <end position="3381"/>
    </location>
</feature>
<feature type="region of interest" description="Disordered" evidence="4">
    <location>
        <begin position="125"/>
        <end position="149"/>
    </location>
</feature>
<dbReference type="Pfam" id="PF25036">
    <property type="entry name" value="VPS13_VAB"/>
    <property type="match status" value="1"/>
</dbReference>
<proteinExistence type="inferred from homology"/>
<dbReference type="InterPro" id="IPR026854">
    <property type="entry name" value="VPS13_N"/>
</dbReference>
<feature type="compositionally biased region" description="Basic residues" evidence="4">
    <location>
        <begin position="4659"/>
        <end position="4670"/>
    </location>
</feature>
<dbReference type="Proteomes" id="UP000038009">
    <property type="component" value="Unassembled WGS sequence"/>
</dbReference>